<organism evidence="1">
    <name type="scientific">uncultured prokaryote</name>
    <dbReference type="NCBI Taxonomy" id="198431"/>
    <lineage>
        <taxon>unclassified sequences</taxon>
        <taxon>environmental samples</taxon>
    </lineage>
</organism>
<reference evidence="1" key="2">
    <citation type="submission" date="2015-07" db="EMBL/GenBank/DDBJ databases">
        <title>Plasmids, circular viruses and viroids from rat gut.</title>
        <authorList>
            <person name="Jorgensen T.J."/>
            <person name="Hansen M.A."/>
            <person name="Xu Z."/>
            <person name="Tabak M.A."/>
            <person name="Sorensen S.J."/>
            <person name="Hansen L.H."/>
        </authorList>
    </citation>
    <scope>NUCLEOTIDE SEQUENCE</scope>
    <source>
        <strain evidence="1">RGRH0190</strain>
    </source>
</reference>
<protein>
    <submittedName>
        <fullName evidence="1">Uncharacterized protein</fullName>
    </submittedName>
</protein>
<name>A0A0H5PYB4_9ZZZZ</name>
<dbReference type="AlphaFoldDB" id="A0A0H5PYB4"/>
<sequence>MFEVLTRWSGSYSAEDMVTVMYFDESVEVDFARDELSVLWQAIGPLLHSSYTWKIDHTGRVMSPETGKTTALWNDPMVRTGVGGVGIDGPVSNASMLLLQWRTGNYVDGRELRGRSFIPGLSTTNLVGGEVRDTARVTAANAADALAKSSQGFCIWKRPKEGSPGSIGTVKTGDAWREMAVLRGRRG</sequence>
<reference evidence="1" key="1">
    <citation type="submission" date="2015-06" db="EMBL/GenBank/DDBJ databases">
        <authorList>
            <person name="Joergensen T."/>
        </authorList>
    </citation>
    <scope>NUCLEOTIDE SEQUENCE</scope>
    <source>
        <strain evidence="1">RGRH0190</strain>
    </source>
</reference>
<proteinExistence type="predicted"/>
<evidence type="ECO:0000313" key="1">
    <source>
        <dbReference type="EMBL" id="CRY94144.1"/>
    </source>
</evidence>
<dbReference type="EMBL" id="LN852873">
    <property type="protein sequence ID" value="CRY94144.1"/>
    <property type="molecule type" value="Genomic_DNA"/>
</dbReference>
<accession>A0A0H5PYB4</accession>